<dbReference type="Proteomes" id="UP001230951">
    <property type="component" value="Unassembled WGS sequence"/>
</dbReference>
<organism evidence="2 5">
    <name type="scientific">Arthrobacter bambusae</name>
    <dbReference type="NCBI Taxonomy" id="1338426"/>
    <lineage>
        <taxon>Bacteria</taxon>
        <taxon>Bacillati</taxon>
        <taxon>Actinomycetota</taxon>
        <taxon>Actinomycetes</taxon>
        <taxon>Micrococcales</taxon>
        <taxon>Micrococcaceae</taxon>
        <taxon>Arthrobacter</taxon>
    </lineage>
</organism>
<dbReference type="SUPFAM" id="SSF160113">
    <property type="entry name" value="YegP-like"/>
    <property type="match status" value="1"/>
</dbReference>
<dbReference type="EMBL" id="JAUSTF010000001">
    <property type="protein sequence ID" value="MDQ0179201.1"/>
    <property type="molecule type" value="Genomic_DNA"/>
</dbReference>
<gene>
    <name evidence="2" type="ORF">J2S90_001091</name>
    <name evidence="3" type="ORF">J2S93_000608</name>
</gene>
<accession>A0AAW8D8S1</accession>
<dbReference type="Pfam" id="PF07411">
    <property type="entry name" value="DUF1508"/>
    <property type="match status" value="1"/>
</dbReference>
<dbReference type="EMBL" id="JAUSRG010000002">
    <property type="protein sequence ID" value="MDP9904145.1"/>
    <property type="molecule type" value="Genomic_DNA"/>
</dbReference>
<feature type="domain" description="DUF1508" evidence="1">
    <location>
        <begin position="12"/>
        <end position="57"/>
    </location>
</feature>
<reference evidence="2 4" key="1">
    <citation type="submission" date="2023-07" db="EMBL/GenBank/DDBJ databases">
        <title>Sorghum-associated microbial communities from plants grown in Nebraska, USA.</title>
        <authorList>
            <person name="Schachtman D."/>
        </authorList>
    </citation>
    <scope>NUCLEOTIDE SEQUENCE</scope>
    <source>
        <strain evidence="2">DS1006</strain>
        <strain evidence="3 4">DS1016</strain>
    </source>
</reference>
<dbReference type="InterPro" id="IPR036913">
    <property type="entry name" value="YegP-like_sf"/>
</dbReference>
<keyword evidence="4" id="KW-1185">Reference proteome</keyword>
<comment type="caution">
    <text evidence="2">The sequence shown here is derived from an EMBL/GenBank/DDBJ whole genome shotgun (WGS) entry which is preliminary data.</text>
</comment>
<evidence type="ECO:0000313" key="3">
    <source>
        <dbReference type="EMBL" id="MDQ0179201.1"/>
    </source>
</evidence>
<dbReference type="Proteomes" id="UP001242995">
    <property type="component" value="Unassembled WGS sequence"/>
</dbReference>
<dbReference type="Gene3D" id="2.30.29.80">
    <property type="match status" value="1"/>
</dbReference>
<sequence length="94" mass="10521">MAGYFELVDGPNDGYRIALRDGEGEILAMSTTFATKQSAVRGISTLREIAGTALIKDRSHGRWTPSLERQAHHLHLFHQPAWRKHEVRSAAGRL</sequence>
<dbReference type="AlphaFoldDB" id="A0AAW8D8S1"/>
<proteinExistence type="predicted"/>
<dbReference type="InterPro" id="IPR010879">
    <property type="entry name" value="DUF1508"/>
</dbReference>
<evidence type="ECO:0000313" key="2">
    <source>
        <dbReference type="EMBL" id="MDP9904145.1"/>
    </source>
</evidence>
<protein>
    <submittedName>
        <fullName evidence="2">Uncharacterized protein YegP (UPF0339 family)</fullName>
    </submittedName>
</protein>
<name>A0AAW8D8S1_9MICC</name>
<evidence type="ECO:0000259" key="1">
    <source>
        <dbReference type="Pfam" id="PF07411"/>
    </source>
</evidence>
<dbReference type="RefSeq" id="WP_059389211.1">
    <property type="nucleotide sequence ID" value="NZ_JAUSRG010000002.1"/>
</dbReference>
<evidence type="ECO:0000313" key="4">
    <source>
        <dbReference type="Proteomes" id="UP001230951"/>
    </source>
</evidence>
<evidence type="ECO:0000313" key="5">
    <source>
        <dbReference type="Proteomes" id="UP001242995"/>
    </source>
</evidence>